<reference evidence="1" key="1">
    <citation type="submission" date="2018-06" db="EMBL/GenBank/DDBJ databases">
        <authorList>
            <person name="Zhirakovskaya E."/>
        </authorList>
    </citation>
    <scope>NUCLEOTIDE SEQUENCE</scope>
</reference>
<protein>
    <submittedName>
        <fullName evidence="1">Transposase and inactivated derivatives</fullName>
    </submittedName>
</protein>
<sequence>MSNHYHVVLHINKAQAEAWSFDEVIHQWHKIYSGHTLSQRYLRKDKMGKAEMARLKEMVEEWRDRLMSLSWFMRTVNEPIARLANAEDNCTGHFCAPVFAPANPAYHTSCIYLKNCSCIFKIPYILYIRADSHHRPYLMRSLLLQIWP</sequence>
<proteinExistence type="predicted"/>
<dbReference type="PANTHER" id="PTHR34322:SF2">
    <property type="entry name" value="TRANSPOSASE IS200-LIKE DOMAIN-CONTAINING PROTEIN"/>
    <property type="match status" value="1"/>
</dbReference>
<gene>
    <name evidence="1" type="ORF">MNBD_GAMMA09-1767</name>
</gene>
<dbReference type="EMBL" id="UOFI01000117">
    <property type="protein sequence ID" value="VAW68255.1"/>
    <property type="molecule type" value="Genomic_DNA"/>
</dbReference>
<evidence type="ECO:0000313" key="1">
    <source>
        <dbReference type="EMBL" id="VAW68255.1"/>
    </source>
</evidence>
<organism evidence="1">
    <name type="scientific">hydrothermal vent metagenome</name>
    <dbReference type="NCBI Taxonomy" id="652676"/>
    <lineage>
        <taxon>unclassified sequences</taxon>
        <taxon>metagenomes</taxon>
        <taxon>ecological metagenomes</taxon>
    </lineage>
</organism>
<dbReference type="AlphaFoldDB" id="A0A3B0XIQ7"/>
<dbReference type="PANTHER" id="PTHR34322">
    <property type="entry name" value="TRANSPOSASE, Y1_TNP DOMAIN-CONTAINING"/>
    <property type="match status" value="1"/>
</dbReference>
<name>A0A3B0XIQ7_9ZZZZ</name>
<accession>A0A3B0XIQ7</accession>